<dbReference type="Gene3D" id="1.20.144.10">
    <property type="entry name" value="Phosphatidic acid phosphatase type 2/haloperoxidase"/>
    <property type="match status" value="1"/>
</dbReference>
<dbReference type="AlphaFoldDB" id="A0A4R0NP98"/>
<feature type="transmembrane region" description="Helical" evidence="7">
    <location>
        <begin position="156"/>
        <end position="174"/>
    </location>
</feature>
<dbReference type="GO" id="GO:0016787">
    <property type="term" value="F:hydrolase activity"/>
    <property type="evidence" value="ECO:0007669"/>
    <property type="project" value="UniProtKB-KW"/>
</dbReference>
<protein>
    <submittedName>
        <fullName evidence="9">Phosphatase PAP2 family protein</fullName>
    </submittedName>
</protein>
<sequence>MLKGIFRLKQYFIALILLLLAAAIFNSCFAKAEAFFILNAYHAAWLDEFFKLITNFGDGLFSIIVVAVLLFFGKKKKATTVLLSYATSGLAAQGLKRIFHMPRPKIFLEEAALHYPNFVEGVNLYGSNSFPSGHTTSAFALATAIVLVYKKKRISFYALLFAVLIGYSRIYLAQHFMQDVILGAMIGTIFALISYYQVYDQKLFRSYKVNKRHKRLRAFRKQALTV</sequence>
<keyword evidence="5 7" id="KW-1133">Transmembrane helix</keyword>
<organism evidence="9 10">
    <name type="scientific">Pedobacter psychroterrae</name>
    <dbReference type="NCBI Taxonomy" id="2530453"/>
    <lineage>
        <taxon>Bacteria</taxon>
        <taxon>Pseudomonadati</taxon>
        <taxon>Bacteroidota</taxon>
        <taxon>Sphingobacteriia</taxon>
        <taxon>Sphingobacteriales</taxon>
        <taxon>Sphingobacteriaceae</taxon>
        <taxon>Pedobacter</taxon>
    </lineage>
</organism>
<keyword evidence="2" id="KW-1003">Cell membrane</keyword>
<gene>
    <name evidence="9" type="ORF">EZ437_02095</name>
</gene>
<feature type="transmembrane region" description="Helical" evidence="7">
    <location>
        <begin position="180"/>
        <end position="198"/>
    </location>
</feature>
<dbReference type="Proteomes" id="UP000293347">
    <property type="component" value="Unassembled WGS sequence"/>
</dbReference>
<evidence type="ECO:0000259" key="8">
    <source>
        <dbReference type="SMART" id="SM00014"/>
    </source>
</evidence>
<evidence type="ECO:0000313" key="10">
    <source>
        <dbReference type="Proteomes" id="UP000293347"/>
    </source>
</evidence>
<feature type="transmembrane region" description="Helical" evidence="7">
    <location>
        <begin position="54"/>
        <end position="73"/>
    </location>
</feature>
<feature type="domain" description="Phosphatidic acid phosphatase type 2/haloperoxidase" evidence="8">
    <location>
        <begin position="81"/>
        <end position="195"/>
    </location>
</feature>
<dbReference type="GO" id="GO:0005886">
    <property type="term" value="C:plasma membrane"/>
    <property type="evidence" value="ECO:0007669"/>
    <property type="project" value="UniProtKB-SubCell"/>
</dbReference>
<dbReference type="PANTHER" id="PTHR14969">
    <property type="entry name" value="SPHINGOSINE-1-PHOSPHATE PHOSPHOHYDROLASE"/>
    <property type="match status" value="1"/>
</dbReference>
<evidence type="ECO:0000256" key="2">
    <source>
        <dbReference type="ARBA" id="ARBA00022475"/>
    </source>
</evidence>
<dbReference type="InterPro" id="IPR036938">
    <property type="entry name" value="PAP2/HPO_sf"/>
</dbReference>
<dbReference type="SUPFAM" id="SSF48317">
    <property type="entry name" value="Acid phosphatase/Vanadium-dependent haloperoxidase"/>
    <property type="match status" value="1"/>
</dbReference>
<keyword evidence="6 7" id="KW-0472">Membrane</keyword>
<dbReference type="CDD" id="cd03392">
    <property type="entry name" value="PAP2_like_2"/>
    <property type="match status" value="1"/>
</dbReference>
<evidence type="ECO:0000256" key="3">
    <source>
        <dbReference type="ARBA" id="ARBA00022692"/>
    </source>
</evidence>
<evidence type="ECO:0000313" key="9">
    <source>
        <dbReference type="EMBL" id="TCD02802.1"/>
    </source>
</evidence>
<keyword evidence="3 7" id="KW-0812">Transmembrane</keyword>
<dbReference type="PANTHER" id="PTHR14969:SF62">
    <property type="entry name" value="DECAPRENYLPHOSPHORYL-5-PHOSPHORIBOSE PHOSPHATASE RV3807C-RELATED"/>
    <property type="match status" value="1"/>
</dbReference>
<accession>A0A4R0NP98</accession>
<name>A0A4R0NP98_9SPHI</name>
<evidence type="ECO:0000256" key="5">
    <source>
        <dbReference type="ARBA" id="ARBA00022989"/>
    </source>
</evidence>
<dbReference type="EMBL" id="SJSL01000001">
    <property type="protein sequence ID" value="TCD02802.1"/>
    <property type="molecule type" value="Genomic_DNA"/>
</dbReference>
<dbReference type="OrthoDB" id="9773582at2"/>
<dbReference type="InterPro" id="IPR000326">
    <property type="entry name" value="PAP2/HPO"/>
</dbReference>
<proteinExistence type="predicted"/>
<comment type="subcellular location">
    <subcellularLocation>
        <location evidence="1">Cell membrane</location>
        <topology evidence="1">Multi-pass membrane protein</topology>
    </subcellularLocation>
</comment>
<evidence type="ECO:0000256" key="1">
    <source>
        <dbReference type="ARBA" id="ARBA00004651"/>
    </source>
</evidence>
<dbReference type="Pfam" id="PF01569">
    <property type="entry name" value="PAP2"/>
    <property type="match status" value="1"/>
</dbReference>
<keyword evidence="10" id="KW-1185">Reference proteome</keyword>
<comment type="caution">
    <text evidence="9">The sequence shown here is derived from an EMBL/GenBank/DDBJ whole genome shotgun (WGS) entry which is preliminary data.</text>
</comment>
<evidence type="ECO:0000256" key="4">
    <source>
        <dbReference type="ARBA" id="ARBA00022801"/>
    </source>
</evidence>
<reference evidence="9 10" key="1">
    <citation type="submission" date="2019-02" db="EMBL/GenBank/DDBJ databases">
        <title>Pedobacter sp. RP-1-14 sp. nov., isolated from Arctic soil.</title>
        <authorList>
            <person name="Dahal R.H."/>
        </authorList>
    </citation>
    <scope>NUCLEOTIDE SEQUENCE [LARGE SCALE GENOMIC DNA]</scope>
    <source>
        <strain evidence="9 10">RP-1-14</strain>
    </source>
</reference>
<keyword evidence="4" id="KW-0378">Hydrolase</keyword>
<evidence type="ECO:0000256" key="7">
    <source>
        <dbReference type="SAM" id="Phobius"/>
    </source>
</evidence>
<evidence type="ECO:0000256" key="6">
    <source>
        <dbReference type="ARBA" id="ARBA00023136"/>
    </source>
</evidence>
<dbReference type="RefSeq" id="WP_131592772.1">
    <property type="nucleotide sequence ID" value="NZ_SJSL01000001.1"/>
</dbReference>
<dbReference type="SMART" id="SM00014">
    <property type="entry name" value="acidPPc"/>
    <property type="match status" value="1"/>
</dbReference>